<dbReference type="EMBL" id="LAZR01005871">
    <property type="protein sequence ID" value="KKM96502.1"/>
    <property type="molecule type" value="Genomic_DNA"/>
</dbReference>
<name>A0A0F9PTI2_9ZZZZ</name>
<organism evidence="1">
    <name type="scientific">marine sediment metagenome</name>
    <dbReference type="NCBI Taxonomy" id="412755"/>
    <lineage>
        <taxon>unclassified sequences</taxon>
        <taxon>metagenomes</taxon>
        <taxon>ecological metagenomes</taxon>
    </lineage>
</organism>
<proteinExistence type="predicted"/>
<dbReference type="AlphaFoldDB" id="A0A0F9PTI2"/>
<protein>
    <submittedName>
        <fullName evidence="1">Uncharacterized protein</fullName>
    </submittedName>
</protein>
<sequence length="151" mass="16622">MAIMSNWITTELGLLWLDFYSAASEAREPCKLPTYHRLGGTSLHCPSCGEGQGNWPRGHENHWAGSLKESTWRACVYIGTEVYGHPANCKGHALSLTHFPSRDAFWGQVVMALVRARVAPIGKFATSWAVTDVPASLKDLLLAGTKAIRER</sequence>
<accession>A0A0F9PTI2</accession>
<comment type="caution">
    <text evidence="1">The sequence shown here is derived from an EMBL/GenBank/DDBJ whole genome shotgun (WGS) entry which is preliminary data.</text>
</comment>
<reference evidence="1" key="1">
    <citation type="journal article" date="2015" name="Nature">
        <title>Complex archaea that bridge the gap between prokaryotes and eukaryotes.</title>
        <authorList>
            <person name="Spang A."/>
            <person name="Saw J.H."/>
            <person name="Jorgensen S.L."/>
            <person name="Zaremba-Niedzwiedzka K."/>
            <person name="Martijn J."/>
            <person name="Lind A.E."/>
            <person name="van Eijk R."/>
            <person name="Schleper C."/>
            <person name="Guy L."/>
            <person name="Ettema T.J."/>
        </authorList>
    </citation>
    <scope>NUCLEOTIDE SEQUENCE</scope>
</reference>
<gene>
    <name evidence="1" type="ORF">LCGC14_1177370</name>
</gene>
<evidence type="ECO:0000313" key="1">
    <source>
        <dbReference type="EMBL" id="KKM96502.1"/>
    </source>
</evidence>